<reference evidence="1 2" key="1">
    <citation type="journal article" date="2024" name="Plant Biotechnol. J.">
        <title>Dendrobium thyrsiflorum genome and its molecular insights into genes involved in important horticultural traits.</title>
        <authorList>
            <person name="Chen B."/>
            <person name="Wang J.Y."/>
            <person name="Zheng P.J."/>
            <person name="Li K.L."/>
            <person name="Liang Y.M."/>
            <person name="Chen X.F."/>
            <person name="Zhang C."/>
            <person name="Zhao X."/>
            <person name="He X."/>
            <person name="Zhang G.Q."/>
            <person name="Liu Z.J."/>
            <person name="Xu Q."/>
        </authorList>
    </citation>
    <scope>NUCLEOTIDE SEQUENCE [LARGE SCALE GENOMIC DNA]</scope>
    <source>
        <strain evidence="1">GZMU011</strain>
    </source>
</reference>
<sequence>MESISPPAIAKRLRHIVRVVYYMLRKGISKRKLLLDLHLIRKRSKIARKALGNLLMTFHHHHHHHSPINLKEVEFSCSNTPSYAYNYFHSAITKRKNRRHCHHDDFDSFDAVEFAMAFQMMNMEESDAVSSTLPTPSPMMVRQLRITDSPFPLNENEDCPILRPNLAMNSVNVTNGIATPADNEMHYTTAGLPPIIFPIDNSCDNKEDSDDVLGLNNLIHSSSPSYVPNDGVGVEADVAIIIRV</sequence>
<dbReference type="PANTHER" id="PTHR33265">
    <property type="entry name" value="AVR9/CF-9 RAPIDLY ELICITED PROTEIN-RELATED"/>
    <property type="match status" value="1"/>
</dbReference>
<dbReference type="PANTHER" id="PTHR33265:SF26">
    <property type="entry name" value="OS06G0554600 PROTEIN"/>
    <property type="match status" value="1"/>
</dbReference>
<accession>A0ABD0TW70</accession>
<dbReference type="EMBL" id="JANQDX010000019">
    <property type="protein sequence ID" value="KAL0903883.1"/>
    <property type="molecule type" value="Genomic_DNA"/>
</dbReference>
<comment type="caution">
    <text evidence="1">The sequence shown here is derived from an EMBL/GenBank/DDBJ whole genome shotgun (WGS) entry which is preliminary data.</text>
</comment>
<dbReference type="Proteomes" id="UP001552299">
    <property type="component" value="Unassembled WGS sequence"/>
</dbReference>
<name>A0ABD0TW70_DENTH</name>
<evidence type="ECO:0000313" key="1">
    <source>
        <dbReference type="EMBL" id="KAL0903883.1"/>
    </source>
</evidence>
<organism evidence="1 2">
    <name type="scientific">Dendrobium thyrsiflorum</name>
    <name type="common">Pinecone-like raceme dendrobium</name>
    <name type="synonym">Orchid</name>
    <dbReference type="NCBI Taxonomy" id="117978"/>
    <lineage>
        <taxon>Eukaryota</taxon>
        <taxon>Viridiplantae</taxon>
        <taxon>Streptophyta</taxon>
        <taxon>Embryophyta</taxon>
        <taxon>Tracheophyta</taxon>
        <taxon>Spermatophyta</taxon>
        <taxon>Magnoliopsida</taxon>
        <taxon>Liliopsida</taxon>
        <taxon>Asparagales</taxon>
        <taxon>Orchidaceae</taxon>
        <taxon>Epidendroideae</taxon>
        <taxon>Malaxideae</taxon>
        <taxon>Dendrobiinae</taxon>
        <taxon>Dendrobium</taxon>
    </lineage>
</organism>
<dbReference type="AlphaFoldDB" id="A0ABD0TW70"/>
<gene>
    <name evidence="1" type="ORF">M5K25_025941</name>
</gene>
<keyword evidence="2" id="KW-1185">Reference proteome</keyword>
<protein>
    <submittedName>
        <fullName evidence="1">Uncharacterized protein</fullName>
    </submittedName>
</protein>
<proteinExistence type="predicted"/>
<evidence type="ECO:0000313" key="2">
    <source>
        <dbReference type="Proteomes" id="UP001552299"/>
    </source>
</evidence>